<dbReference type="InterPro" id="IPR029044">
    <property type="entry name" value="Nucleotide-diphossugar_trans"/>
</dbReference>
<dbReference type="EC" id="2.4.-.-" evidence="5"/>
<protein>
    <submittedName>
        <fullName evidence="5">Glycosyltransferase</fullName>
        <ecNumber evidence="5">2.4.-.-</ecNumber>
    </submittedName>
</protein>
<keyword evidence="2 5" id="KW-0328">Glycosyltransferase</keyword>
<comment type="similarity">
    <text evidence="1">Belongs to the glycosyltransferase 2 family.</text>
</comment>
<evidence type="ECO:0000313" key="5">
    <source>
        <dbReference type="EMBL" id="WQD80322.1"/>
    </source>
</evidence>
<dbReference type="EMBL" id="CP139965">
    <property type="protein sequence ID" value="WQD80322.1"/>
    <property type="molecule type" value="Genomic_DNA"/>
</dbReference>
<feature type="domain" description="Glycosyltransferase 2-like" evidence="4">
    <location>
        <begin position="20"/>
        <end position="187"/>
    </location>
</feature>
<dbReference type="Proteomes" id="UP001325479">
    <property type="component" value="Chromosome"/>
</dbReference>
<name>A0ABZ0WSF1_9BURK</name>
<reference evidence="5 6" key="1">
    <citation type="submission" date="2023-12" db="EMBL/GenBank/DDBJ databases">
        <title>Genome sequencing and assembly of bacterial species from a model synthetic community.</title>
        <authorList>
            <person name="Hogle S.L."/>
        </authorList>
    </citation>
    <scope>NUCLEOTIDE SEQUENCE [LARGE SCALE GENOMIC DNA]</scope>
    <source>
        <strain evidence="5 6">HAMBI 2494</strain>
    </source>
</reference>
<gene>
    <name evidence="5" type="ORF">U0042_11925</name>
</gene>
<accession>A0ABZ0WSF1</accession>
<evidence type="ECO:0000256" key="2">
    <source>
        <dbReference type="ARBA" id="ARBA00022676"/>
    </source>
</evidence>
<dbReference type="Gene3D" id="3.90.550.10">
    <property type="entry name" value="Spore Coat Polysaccharide Biosynthesis Protein SpsA, Chain A"/>
    <property type="match status" value="1"/>
</dbReference>
<dbReference type="SUPFAM" id="SSF53448">
    <property type="entry name" value="Nucleotide-diphospho-sugar transferases"/>
    <property type="match status" value="1"/>
</dbReference>
<organism evidence="5 6">
    <name type="scientific">Paraburkholderia kururiensis</name>
    <dbReference type="NCBI Taxonomy" id="984307"/>
    <lineage>
        <taxon>Bacteria</taxon>
        <taxon>Pseudomonadati</taxon>
        <taxon>Pseudomonadota</taxon>
        <taxon>Betaproteobacteria</taxon>
        <taxon>Burkholderiales</taxon>
        <taxon>Burkholderiaceae</taxon>
        <taxon>Paraburkholderia</taxon>
    </lineage>
</organism>
<dbReference type="GO" id="GO:0016757">
    <property type="term" value="F:glycosyltransferase activity"/>
    <property type="evidence" value="ECO:0007669"/>
    <property type="project" value="UniProtKB-KW"/>
</dbReference>
<evidence type="ECO:0000259" key="4">
    <source>
        <dbReference type="Pfam" id="PF00535"/>
    </source>
</evidence>
<dbReference type="PANTHER" id="PTHR43179">
    <property type="entry name" value="RHAMNOSYLTRANSFERASE WBBL"/>
    <property type="match status" value="1"/>
</dbReference>
<dbReference type="PANTHER" id="PTHR43179:SF12">
    <property type="entry name" value="GALACTOFURANOSYLTRANSFERASE GLFT2"/>
    <property type="match status" value="1"/>
</dbReference>
<dbReference type="CDD" id="cd00761">
    <property type="entry name" value="Glyco_tranf_GTA_type"/>
    <property type="match status" value="1"/>
</dbReference>
<proteinExistence type="inferred from homology"/>
<sequence>MHWQQTASHRAHRGKAVKLSVIVPTWRRTADLARCLAALAAQRRRADEVLVVARPDDHDTHAFLRAQETTLPLRVVWVREPGVVAAYNRGLDTATGDVLCFTDDDAAPHDDWLARIEAAFAADATLGGLGGRDVVHERGGVLQGHKAAVGLVRWYGRAIGNHHLGHGEPREVHVLKGVNMAFRRVAVGALRFDPRLRGSGAQVHCEMAFSLDVRRRGAKLVYDPALVVEHYPAPRGDEDQRFTFSDAAFYNASFNLRLIMCEHLSPPGRWAFVAYSSLIGNRADPGLARALSLALGRDGVALALRKWWVGLCAMRVAWHEAVHTRS</sequence>
<evidence type="ECO:0000313" key="6">
    <source>
        <dbReference type="Proteomes" id="UP001325479"/>
    </source>
</evidence>
<dbReference type="RefSeq" id="WP_114814638.1">
    <property type="nucleotide sequence ID" value="NZ_CP139965.1"/>
</dbReference>
<evidence type="ECO:0000256" key="3">
    <source>
        <dbReference type="ARBA" id="ARBA00022679"/>
    </source>
</evidence>
<dbReference type="Pfam" id="PF00535">
    <property type="entry name" value="Glycos_transf_2"/>
    <property type="match status" value="1"/>
</dbReference>
<evidence type="ECO:0000256" key="1">
    <source>
        <dbReference type="ARBA" id="ARBA00006739"/>
    </source>
</evidence>
<keyword evidence="6" id="KW-1185">Reference proteome</keyword>
<dbReference type="InterPro" id="IPR001173">
    <property type="entry name" value="Glyco_trans_2-like"/>
</dbReference>
<keyword evidence="3 5" id="KW-0808">Transferase</keyword>